<dbReference type="GO" id="GO:0008725">
    <property type="term" value="F:DNA-3-methyladenine glycosylase activity"/>
    <property type="evidence" value="ECO:0007669"/>
    <property type="project" value="TreeGrafter"/>
</dbReference>
<dbReference type="GO" id="GO:0032993">
    <property type="term" value="C:protein-DNA complex"/>
    <property type="evidence" value="ECO:0007669"/>
    <property type="project" value="TreeGrafter"/>
</dbReference>
<evidence type="ECO:0000256" key="1">
    <source>
        <dbReference type="ARBA" id="ARBA00000086"/>
    </source>
</evidence>
<keyword evidence="8" id="KW-1185">Reference proteome</keyword>
<dbReference type="AlphaFoldDB" id="A0A5R9F3R0"/>
<reference evidence="7 8" key="1">
    <citation type="submission" date="2019-04" db="EMBL/GenBank/DDBJ databases">
        <title>Bacillus caeni sp. nov., a bacterium isolated from mangrove sediment.</title>
        <authorList>
            <person name="Huang H."/>
            <person name="Mo K."/>
            <person name="Hu Y."/>
        </authorList>
    </citation>
    <scope>NUCLEOTIDE SEQUENCE [LARGE SCALE GENOMIC DNA]</scope>
    <source>
        <strain evidence="7 8">HB172195</strain>
    </source>
</reference>
<dbReference type="CDD" id="cd00056">
    <property type="entry name" value="ENDO3c"/>
    <property type="match status" value="1"/>
</dbReference>
<proteinExistence type="inferred from homology"/>
<dbReference type="GO" id="GO:0005737">
    <property type="term" value="C:cytoplasm"/>
    <property type="evidence" value="ECO:0007669"/>
    <property type="project" value="TreeGrafter"/>
</dbReference>
<dbReference type="PANTHER" id="PTHR43003:SF5">
    <property type="entry name" value="DNA-3-METHYLADENINE GLYCOSYLASE"/>
    <property type="match status" value="1"/>
</dbReference>
<organism evidence="7 8">
    <name type="scientific">Exobacillus caeni</name>
    <dbReference type="NCBI Taxonomy" id="2574798"/>
    <lineage>
        <taxon>Bacteria</taxon>
        <taxon>Bacillati</taxon>
        <taxon>Bacillota</taxon>
        <taxon>Bacilli</taxon>
        <taxon>Bacillales</taxon>
        <taxon>Guptibacillaceae</taxon>
        <taxon>Exobacillus</taxon>
    </lineage>
</organism>
<dbReference type="SMART" id="SM00478">
    <property type="entry name" value="ENDO3c"/>
    <property type="match status" value="1"/>
</dbReference>
<dbReference type="GO" id="GO:0032131">
    <property type="term" value="F:alkylated DNA binding"/>
    <property type="evidence" value="ECO:0007669"/>
    <property type="project" value="TreeGrafter"/>
</dbReference>
<dbReference type="GO" id="GO:0006307">
    <property type="term" value="P:DNA alkylation repair"/>
    <property type="evidence" value="ECO:0007669"/>
    <property type="project" value="TreeGrafter"/>
</dbReference>
<keyword evidence="4" id="KW-0227">DNA damage</keyword>
<dbReference type="EC" id="3.2.2.21" evidence="3"/>
<evidence type="ECO:0000313" key="8">
    <source>
        <dbReference type="Proteomes" id="UP000308230"/>
    </source>
</evidence>
<dbReference type="PANTHER" id="PTHR43003">
    <property type="entry name" value="DNA-3-METHYLADENINE GLYCOSYLASE"/>
    <property type="match status" value="1"/>
</dbReference>
<gene>
    <name evidence="7" type="ORF">FCL54_10885</name>
</gene>
<dbReference type="Proteomes" id="UP000308230">
    <property type="component" value="Unassembled WGS sequence"/>
</dbReference>
<evidence type="ECO:0000313" key="7">
    <source>
        <dbReference type="EMBL" id="TLS37030.1"/>
    </source>
</evidence>
<dbReference type="SUPFAM" id="SSF48150">
    <property type="entry name" value="DNA-glycosylase"/>
    <property type="match status" value="1"/>
</dbReference>
<dbReference type="GO" id="GO:0043916">
    <property type="term" value="F:DNA-7-methylguanine glycosylase activity"/>
    <property type="evidence" value="ECO:0007669"/>
    <property type="project" value="TreeGrafter"/>
</dbReference>
<dbReference type="FunFam" id="1.10.340.30:FF:000004">
    <property type="entry name" value="DNA-3-methyladenine glycosylase II"/>
    <property type="match status" value="1"/>
</dbReference>
<evidence type="ECO:0000256" key="4">
    <source>
        <dbReference type="ARBA" id="ARBA00022763"/>
    </source>
</evidence>
<feature type="domain" description="HhH-GPD" evidence="6">
    <location>
        <begin position="51"/>
        <end position="208"/>
    </location>
</feature>
<evidence type="ECO:0000256" key="3">
    <source>
        <dbReference type="ARBA" id="ARBA00012000"/>
    </source>
</evidence>
<dbReference type="GO" id="GO:0006285">
    <property type="term" value="P:base-excision repair, AP site formation"/>
    <property type="evidence" value="ECO:0007669"/>
    <property type="project" value="TreeGrafter"/>
</dbReference>
<keyword evidence="5" id="KW-0234">DNA repair</keyword>
<dbReference type="EMBL" id="SWLG01000007">
    <property type="protein sequence ID" value="TLS37030.1"/>
    <property type="molecule type" value="Genomic_DNA"/>
</dbReference>
<dbReference type="OrthoDB" id="9785929at2"/>
<sequence length="222" mass="25039">MRDRELVPFDNKALHSLSEADPEMKKLISLMGDIPLAIGNNHFESLVKSCIGQQLSLKAARTIYNRFQELLDEVTPEAVLTLSDDTLRSVGISKQKASYIKDLSSKVLSEEVLLNTLEDLENEEVIKTLTSVKGIGQWTAEMFLIFSLGRTDVMSLGDVGLQRGCRWLYQVGKEEDGKEMLKRLSSNWDPHYTVASLYLWEAVNRGFTTNYSCIDQAIDDLN</sequence>
<evidence type="ECO:0000256" key="5">
    <source>
        <dbReference type="ARBA" id="ARBA00023204"/>
    </source>
</evidence>
<dbReference type="Gene3D" id="1.10.340.30">
    <property type="entry name" value="Hypothetical protein, domain 2"/>
    <property type="match status" value="1"/>
</dbReference>
<comment type="caution">
    <text evidence="7">The sequence shown here is derived from an EMBL/GenBank/DDBJ whole genome shotgun (WGS) entry which is preliminary data.</text>
</comment>
<evidence type="ECO:0000259" key="6">
    <source>
        <dbReference type="SMART" id="SM00478"/>
    </source>
</evidence>
<dbReference type="RefSeq" id="WP_138126312.1">
    <property type="nucleotide sequence ID" value="NZ_SWLG01000007.1"/>
</dbReference>
<dbReference type="InterPro" id="IPR051912">
    <property type="entry name" value="Alkylbase_DNA_Glycosylase/TA"/>
</dbReference>
<accession>A0A5R9F3R0</accession>
<dbReference type="InterPro" id="IPR011257">
    <property type="entry name" value="DNA_glycosylase"/>
</dbReference>
<comment type="similarity">
    <text evidence="2">Belongs to the alkylbase DNA glycosidase AlkA family.</text>
</comment>
<dbReference type="Gene3D" id="1.10.1670.40">
    <property type="match status" value="1"/>
</dbReference>
<name>A0A5R9F3R0_9BACL</name>
<comment type="catalytic activity">
    <reaction evidence="1">
        <text>Hydrolysis of alkylated DNA, releasing 3-methyladenine, 3-methylguanine, 7-methylguanine and 7-methyladenine.</text>
        <dbReference type="EC" id="3.2.2.21"/>
    </reaction>
</comment>
<evidence type="ECO:0000256" key="2">
    <source>
        <dbReference type="ARBA" id="ARBA00010817"/>
    </source>
</evidence>
<protein>
    <recommendedName>
        <fullName evidence="3">DNA-3-methyladenine glycosylase II</fullName>
        <ecNumber evidence="3">3.2.2.21</ecNumber>
    </recommendedName>
</protein>
<dbReference type="Pfam" id="PF00730">
    <property type="entry name" value="HhH-GPD"/>
    <property type="match status" value="1"/>
</dbReference>
<dbReference type="InterPro" id="IPR003265">
    <property type="entry name" value="HhH-GPD_domain"/>
</dbReference>